<evidence type="ECO:0000256" key="5">
    <source>
        <dbReference type="ARBA" id="ARBA00023136"/>
    </source>
</evidence>
<dbReference type="Proteomes" id="UP000283585">
    <property type="component" value="Unassembled WGS sequence"/>
</dbReference>
<protein>
    <submittedName>
        <fullName evidence="7">Uncharacterized protein</fullName>
    </submittedName>
</protein>
<feature type="transmembrane region" description="Helical" evidence="6">
    <location>
        <begin position="248"/>
        <end position="269"/>
    </location>
</feature>
<organism evidence="7 8">
    <name type="scientific">Blautia obeum</name>
    <dbReference type="NCBI Taxonomy" id="40520"/>
    <lineage>
        <taxon>Bacteria</taxon>
        <taxon>Bacillati</taxon>
        <taxon>Bacillota</taxon>
        <taxon>Clostridia</taxon>
        <taxon>Lachnospirales</taxon>
        <taxon>Lachnospiraceae</taxon>
        <taxon>Blautia</taxon>
    </lineage>
</organism>
<dbReference type="InterPro" id="IPR050833">
    <property type="entry name" value="Poly_Biosynth_Transport"/>
</dbReference>
<evidence type="ECO:0000256" key="6">
    <source>
        <dbReference type="SAM" id="Phobius"/>
    </source>
</evidence>
<feature type="transmembrane region" description="Helical" evidence="6">
    <location>
        <begin position="142"/>
        <end position="166"/>
    </location>
</feature>
<keyword evidence="3 6" id="KW-0812">Transmembrane</keyword>
<feature type="transmembrane region" description="Helical" evidence="6">
    <location>
        <begin position="438"/>
        <end position="456"/>
    </location>
</feature>
<dbReference type="PANTHER" id="PTHR30250:SF11">
    <property type="entry name" value="O-ANTIGEN TRANSPORTER-RELATED"/>
    <property type="match status" value="1"/>
</dbReference>
<evidence type="ECO:0000313" key="7">
    <source>
        <dbReference type="EMBL" id="RGQ03169.1"/>
    </source>
</evidence>
<feature type="transmembrane region" description="Helical" evidence="6">
    <location>
        <begin position="289"/>
        <end position="307"/>
    </location>
</feature>
<dbReference type="GO" id="GO:0005886">
    <property type="term" value="C:plasma membrane"/>
    <property type="evidence" value="ECO:0007669"/>
    <property type="project" value="UniProtKB-SubCell"/>
</dbReference>
<feature type="transmembrane region" description="Helical" evidence="6">
    <location>
        <begin position="327"/>
        <end position="349"/>
    </location>
</feature>
<dbReference type="RefSeq" id="WP_118044900.1">
    <property type="nucleotide sequence ID" value="NZ_QRSS01000019.1"/>
</dbReference>
<dbReference type="EMBL" id="QRSS01000019">
    <property type="protein sequence ID" value="RGQ03169.1"/>
    <property type="molecule type" value="Genomic_DNA"/>
</dbReference>
<dbReference type="Pfam" id="PF01943">
    <property type="entry name" value="Polysacc_synt"/>
    <property type="match status" value="1"/>
</dbReference>
<keyword evidence="4 6" id="KW-1133">Transmembrane helix</keyword>
<dbReference type="PANTHER" id="PTHR30250">
    <property type="entry name" value="PST FAMILY PREDICTED COLANIC ACID TRANSPORTER"/>
    <property type="match status" value="1"/>
</dbReference>
<proteinExistence type="predicted"/>
<feature type="transmembrane region" description="Helical" evidence="6">
    <location>
        <begin position="16"/>
        <end position="39"/>
    </location>
</feature>
<name>A0A411ZK48_9FIRM</name>
<comment type="caution">
    <text evidence="7">The sequence shown here is derived from an EMBL/GenBank/DDBJ whole genome shotgun (WGS) entry which is preliminary data.</text>
</comment>
<feature type="transmembrane region" description="Helical" evidence="6">
    <location>
        <begin position="87"/>
        <end position="108"/>
    </location>
</feature>
<evidence type="ECO:0000256" key="3">
    <source>
        <dbReference type="ARBA" id="ARBA00022692"/>
    </source>
</evidence>
<dbReference type="InterPro" id="IPR002797">
    <property type="entry name" value="Polysacc_synth"/>
</dbReference>
<feature type="transmembrane region" description="Helical" evidence="6">
    <location>
        <begin position="172"/>
        <end position="190"/>
    </location>
</feature>
<sequence length="472" mass="52911">MSNEIKKYTHLLKNTAVFGVGTFGSKVLQFLIVPLYTYILTTEEYGKIDVFATTISLALPFVTLLVQEAIIRFLTTKEISDKEAVNSGMIVFFTSIILGALITPLYAFVFEKEYAMLFFICLILNSFVAIFQNYLKACGKVLDFTFCGLINTFSFLITNVLMLAVFKLGIMGYLYSMIISQIFSGIYILVRGEIICKISLTKNDFSVIKSMLVFSVPLIPNNLMWWIMNAGDKYIINYFLGDSYNGLYSISIKLATIVTTVFSIFMQAWQLSAIEENGSKEQARFYSKVYSNMMALLLGSAATILMFNRPIFCSFIGKNFFDAHLYSPLLCVATVISCMSTFFGVTYLVSKSTSKAFTTTVVGATINIIVNFLLIRPLGLTGVALGTIIGYAVVMLIRIRDTAEHISMNFDAIRTTIGLMLVFGGSIIYMFIPNSFSVILGFACVCIIAIVYHHEIRNILRIINDRLKNRKK</sequence>
<dbReference type="AlphaFoldDB" id="A0A411ZK48"/>
<evidence type="ECO:0000313" key="8">
    <source>
        <dbReference type="Proteomes" id="UP000283585"/>
    </source>
</evidence>
<keyword evidence="5 6" id="KW-0472">Membrane</keyword>
<feature type="transmembrane region" description="Helical" evidence="6">
    <location>
        <begin position="411"/>
        <end position="432"/>
    </location>
</feature>
<evidence type="ECO:0000256" key="2">
    <source>
        <dbReference type="ARBA" id="ARBA00022475"/>
    </source>
</evidence>
<feature type="transmembrane region" description="Helical" evidence="6">
    <location>
        <begin position="114"/>
        <end position="135"/>
    </location>
</feature>
<feature type="transmembrane region" description="Helical" evidence="6">
    <location>
        <begin position="356"/>
        <end position="374"/>
    </location>
</feature>
<feature type="transmembrane region" description="Helical" evidence="6">
    <location>
        <begin position="380"/>
        <end position="399"/>
    </location>
</feature>
<reference evidence="7 8" key="1">
    <citation type="submission" date="2018-08" db="EMBL/GenBank/DDBJ databases">
        <title>A genome reference for cultivated species of the human gut microbiota.</title>
        <authorList>
            <person name="Zou Y."/>
            <person name="Xue W."/>
            <person name="Luo G."/>
        </authorList>
    </citation>
    <scope>NUCLEOTIDE SEQUENCE [LARGE SCALE GENOMIC DNA]</scope>
    <source>
        <strain evidence="7 8">AF29-2BH</strain>
    </source>
</reference>
<comment type="subcellular location">
    <subcellularLocation>
        <location evidence="1">Cell membrane</location>
        <topology evidence="1">Multi-pass membrane protein</topology>
    </subcellularLocation>
</comment>
<feature type="transmembrane region" description="Helical" evidence="6">
    <location>
        <begin position="51"/>
        <end position="75"/>
    </location>
</feature>
<keyword evidence="2" id="KW-1003">Cell membrane</keyword>
<gene>
    <name evidence="7" type="ORF">DWZ12_13420</name>
</gene>
<evidence type="ECO:0000256" key="1">
    <source>
        <dbReference type="ARBA" id="ARBA00004651"/>
    </source>
</evidence>
<evidence type="ECO:0000256" key="4">
    <source>
        <dbReference type="ARBA" id="ARBA00022989"/>
    </source>
</evidence>
<accession>A0A411ZK48</accession>
<feature type="transmembrane region" description="Helical" evidence="6">
    <location>
        <begin position="211"/>
        <end position="228"/>
    </location>
</feature>